<dbReference type="Gene3D" id="2.30.110.10">
    <property type="entry name" value="Electron Transport, Fmn-binding Protein, Chain A"/>
    <property type="match status" value="1"/>
</dbReference>
<dbReference type="PANTHER" id="PTHR34071:SF2">
    <property type="entry name" value="FLAVIN-NUCLEOTIDE-BINDING PROTEIN"/>
    <property type="match status" value="1"/>
</dbReference>
<organism evidence="1 2">
    <name type="scientific">Basidiobolus ranarum</name>
    <dbReference type="NCBI Taxonomy" id="34480"/>
    <lineage>
        <taxon>Eukaryota</taxon>
        <taxon>Fungi</taxon>
        <taxon>Fungi incertae sedis</taxon>
        <taxon>Zoopagomycota</taxon>
        <taxon>Entomophthoromycotina</taxon>
        <taxon>Basidiobolomycetes</taxon>
        <taxon>Basidiobolales</taxon>
        <taxon>Basidiobolaceae</taxon>
        <taxon>Basidiobolus</taxon>
    </lineage>
</organism>
<protein>
    <recommendedName>
        <fullName evidence="3">Flavin-nucleotide-binding protein</fullName>
    </recommendedName>
</protein>
<accession>A0ABR2WPG0</accession>
<evidence type="ECO:0008006" key="3">
    <source>
        <dbReference type="Google" id="ProtNLM"/>
    </source>
</evidence>
<keyword evidence="2" id="KW-1185">Reference proteome</keyword>
<dbReference type="Pfam" id="PF12900">
    <property type="entry name" value="Pyridox_ox_2"/>
    <property type="match status" value="1"/>
</dbReference>
<name>A0ABR2WPG0_9FUNG</name>
<reference evidence="1 2" key="1">
    <citation type="submission" date="2023-04" db="EMBL/GenBank/DDBJ databases">
        <title>Genome of Basidiobolus ranarum AG-B5.</title>
        <authorList>
            <person name="Stajich J.E."/>
            <person name="Carter-House D."/>
            <person name="Gryganskyi A."/>
        </authorList>
    </citation>
    <scope>NUCLEOTIDE SEQUENCE [LARGE SCALE GENOMIC DNA]</scope>
    <source>
        <strain evidence="1 2">AG-B5</strain>
    </source>
</reference>
<dbReference type="PANTHER" id="PTHR34071">
    <property type="entry name" value="5-NITROIMIDAZOLE ANTIBIOTICS RESISTANCE PROTEIN, NIMA-FAMILY-RELATED PROTEIN-RELATED"/>
    <property type="match status" value="1"/>
</dbReference>
<proteinExistence type="predicted"/>
<dbReference type="InterPro" id="IPR024747">
    <property type="entry name" value="Pyridox_Oxase-rel"/>
</dbReference>
<evidence type="ECO:0000313" key="1">
    <source>
        <dbReference type="EMBL" id="KAK9763352.1"/>
    </source>
</evidence>
<dbReference type="InterPro" id="IPR012349">
    <property type="entry name" value="Split_barrel_FMN-bd"/>
</dbReference>
<dbReference type="EMBL" id="JASJQH010000663">
    <property type="protein sequence ID" value="KAK9763352.1"/>
    <property type="molecule type" value="Genomic_DNA"/>
</dbReference>
<gene>
    <name evidence="1" type="ORF">K7432_010051</name>
</gene>
<evidence type="ECO:0000313" key="2">
    <source>
        <dbReference type="Proteomes" id="UP001479436"/>
    </source>
</evidence>
<comment type="caution">
    <text evidence="1">The sequence shown here is derived from an EMBL/GenBank/DDBJ whole genome shotgun (WGS) entry which is preliminary data.</text>
</comment>
<dbReference type="Proteomes" id="UP001479436">
    <property type="component" value="Unassembled WGS sequence"/>
</dbReference>
<dbReference type="SUPFAM" id="SSF50475">
    <property type="entry name" value="FMN-binding split barrel"/>
    <property type="match status" value="1"/>
</dbReference>
<sequence>MSTNQDFTPTSSRSINKIKRMPERANYDKPTIYSILDEGLIAHVGFSLPYSIEDPPQEPEDWPLVMPMAYSRIDDTVYLHGYVSGRMIKALGPRDPNAPKPKVTITVTHLDGIVYAINPFHNSFNYRSACVFGYGRLVTDPEEKTLVLKAITNQASGCFLPKHLNLDAGETADRWSDSKQPGKIDMQSTGVIAVQIESGSAKIRSGGPKDDAKDVVSEELTQQIWSGVLPIRSVYGPAESAEYTKAPVPEFIETLTKHK</sequence>